<gene>
    <name evidence="1" type="ORF">BACVE_004042</name>
</gene>
<dbReference type="AlphaFoldDB" id="A0A7W4LSC3"/>
<sequence length="245" mass="28144">MMKKKKMIIFFGIVAIAIIALSITIPMYINRLDTTNLDAIATKVKENKKLNKHFDSVWLRKVQDTKNQFDLSLKAKPAFTTLSDKEKLLLAGKVMEVVQKNSHLNEIKCGRNKTCSINEIFILPSDEDDKTSSYEVKYSPLNHPEENVLIVSEYQNDDPNSHILETREVKYQEDGYEGVDTLDEDYQEKTIAIGMTKQEVVQLKDWGRPKSIHKTTTASGINEQWVYGISRYLYFDNGVLTTIQE</sequence>
<dbReference type="EMBL" id="CP063687">
    <property type="protein sequence ID" value="QOY29000.1"/>
    <property type="molecule type" value="Genomic_DNA"/>
</dbReference>
<accession>A0A7W4LSC3</accession>
<protein>
    <submittedName>
        <fullName evidence="1">Uncharacterized protein</fullName>
    </submittedName>
</protein>
<dbReference type="Proteomes" id="UP000587477">
    <property type="component" value="Chromosome"/>
</dbReference>
<proteinExistence type="predicted"/>
<organism evidence="1 2">
    <name type="scientific">Bacillus velezensis</name>
    <dbReference type="NCBI Taxonomy" id="492670"/>
    <lineage>
        <taxon>Bacteria</taxon>
        <taxon>Bacillati</taxon>
        <taxon>Bacillota</taxon>
        <taxon>Bacilli</taxon>
        <taxon>Bacillales</taxon>
        <taxon>Bacillaceae</taxon>
        <taxon>Bacillus</taxon>
        <taxon>Bacillus amyloliquefaciens group</taxon>
    </lineage>
</organism>
<evidence type="ECO:0000313" key="1">
    <source>
        <dbReference type="EMBL" id="QOY29000.1"/>
    </source>
</evidence>
<evidence type="ECO:0000313" key="2">
    <source>
        <dbReference type="Proteomes" id="UP000587477"/>
    </source>
</evidence>
<reference evidence="2" key="1">
    <citation type="submission" date="2020-10" db="EMBL/GenBank/DDBJ databases">
        <title>Complete genome sequence of Bacillus velezensis NST6.</title>
        <authorList>
            <person name="Choi J."/>
        </authorList>
    </citation>
    <scope>NUCLEOTIDE SEQUENCE [LARGE SCALE GENOMIC DNA]</scope>
    <source>
        <strain evidence="2">NST6</strain>
    </source>
</reference>
<name>A0A7W4LSC3_BACVE</name>